<evidence type="ECO:0000313" key="3">
    <source>
        <dbReference type="EMBL" id="KZO90462.1"/>
    </source>
</evidence>
<dbReference type="Proteomes" id="UP000076738">
    <property type="component" value="Unassembled WGS sequence"/>
</dbReference>
<dbReference type="InterPro" id="IPR049237">
    <property type="entry name" value="DUF2264_C"/>
</dbReference>
<protein>
    <submittedName>
        <fullName evidence="3">Uncharacterized protein</fullName>
    </submittedName>
</protein>
<dbReference type="STRING" id="1330018.A0A167GE67"/>
<evidence type="ECO:0000259" key="2">
    <source>
        <dbReference type="Pfam" id="PF20938"/>
    </source>
</evidence>
<dbReference type="Pfam" id="PF20938">
    <property type="entry name" value="DUF2264_C"/>
    <property type="match status" value="1"/>
</dbReference>
<organism evidence="3 4">
    <name type="scientific">Calocera viscosa (strain TUFC12733)</name>
    <dbReference type="NCBI Taxonomy" id="1330018"/>
    <lineage>
        <taxon>Eukaryota</taxon>
        <taxon>Fungi</taxon>
        <taxon>Dikarya</taxon>
        <taxon>Basidiomycota</taxon>
        <taxon>Agaricomycotina</taxon>
        <taxon>Dacrymycetes</taxon>
        <taxon>Dacrymycetales</taxon>
        <taxon>Dacrymycetaceae</taxon>
        <taxon>Calocera</taxon>
    </lineage>
</organism>
<dbReference type="AlphaFoldDB" id="A0A167GE67"/>
<dbReference type="EMBL" id="KV417341">
    <property type="protein sequence ID" value="KZO90462.1"/>
    <property type="molecule type" value="Genomic_DNA"/>
</dbReference>
<dbReference type="PIRSF" id="PIRSF014753">
    <property type="entry name" value="UCP014753"/>
    <property type="match status" value="1"/>
</dbReference>
<evidence type="ECO:0000313" key="4">
    <source>
        <dbReference type="Proteomes" id="UP000076738"/>
    </source>
</evidence>
<reference evidence="3 4" key="1">
    <citation type="journal article" date="2016" name="Mol. Biol. Evol.">
        <title>Comparative Genomics of Early-Diverging Mushroom-Forming Fungi Provides Insights into the Origins of Lignocellulose Decay Capabilities.</title>
        <authorList>
            <person name="Nagy L.G."/>
            <person name="Riley R."/>
            <person name="Tritt A."/>
            <person name="Adam C."/>
            <person name="Daum C."/>
            <person name="Floudas D."/>
            <person name="Sun H."/>
            <person name="Yadav J.S."/>
            <person name="Pangilinan J."/>
            <person name="Larsson K.H."/>
            <person name="Matsuura K."/>
            <person name="Barry K."/>
            <person name="Labutti K."/>
            <person name="Kuo R."/>
            <person name="Ohm R.A."/>
            <person name="Bhattacharya S.S."/>
            <person name="Shirouzu T."/>
            <person name="Yoshinaga Y."/>
            <person name="Martin F.M."/>
            <person name="Grigoriev I.V."/>
            <person name="Hibbett D.S."/>
        </authorList>
    </citation>
    <scope>NUCLEOTIDE SEQUENCE [LARGE SCALE GENOMIC DNA]</scope>
    <source>
        <strain evidence="3 4">TUFC12733</strain>
    </source>
</reference>
<gene>
    <name evidence="3" type="ORF">CALVIDRAFT_542648</name>
</gene>
<feature type="domain" description="DUF2264" evidence="2">
    <location>
        <begin position="385"/>
        <end position="630"/>
    </location>
</feature>
<proteinExistence type="predicted"/>
<dbReference type="PANTHER" id="PTHR35339:SF4">
    <property type="entry name" value="LINALOOL DEHYDRATASE_ISOMERASE DOMAIN-CONTAINING PROTEIN"/>
    <property type="match status" value="1"/>
</dbReference>
<feature type="domain" description="DUF2264" evidence="1">
    <location>
        <begin position="19"/>
        <end position="372"/>
    </location>
</feature>
<sequence length="653" mass="71681">MNSPIPAPVRAITANPVITRDDMVRLLVDLLSPLSAAQSPGGARIHLIDSGTVFDQGAAELEGYARALWGLAPLLAADPDLPAVAHFRRQWVEGLKNGTNPDHPEYWGDAGPFDQRFVEMAAIGFTLVLAPKVFWEPLSSEERAHVNVWLLQINQGSLPTNNWNFFRVLVNVGLKHVGGEFSQSALDGSLDLVETFYNAEGFPSDGPSESCEAFDYYATSFAIPFYSVIYSVLEGATDPARAKLFRQRALANLPGLIDLFAPDGHNIPFGRSMTYRFATSSLFGALAFGNLELPSGLSWGHIKGLLLRNIRWFTTKPSVFYRDGSLSVGYTSPNIFMSEAYNSPQSPYWALKSFLVLALPKDHPFWLAKEESYPEDRLRKPYTIMRSWMQVLSHAGGHTFALSSGQRVGFPMRHAAAKYGKMAYSSTFAFSIPGGTLGIDQFAPDSTLSISDDPDGERWLARRVVLNASIDNGGVIRSEWHPWEDVSIRTWLVPPSTPDSTFHTRIHKITNHSTKHLTAADASFANETEAVRNANSIKKSDTQHSASETAAFTVSSAGVSGVVDLLGDGRAEVRSADANTNLVFTRTLIPMIMTQVKPGEDKWIATRIYGKPSGSSTKAVDESWLTEWEGQEHSAENKFSDVAALKAAFPFLA</sequence>
<keyword evidence="4" id="KW-1185">Reference proteome</keyword>
<evidence type="ECO:0000259" key="1">
    <source>
        <dbReference type="Pfam" id="PF10022"/>
    </source>
</evidence>
<name>A0A167GE67_CALVF</name>
<dbReference type="InterPro" id="IPR049349">
    <property type="entry name" value="DUF2264_N"/>
</dbReference>
<dbReference type="PANTHER" id="PTHR35339">
    <property type="entry name" value="LINALOOL DEHYDRATASE_ISOMERASE DOMAIN-CONTAINING PROTEIN"/>
    <property type="match status" value="1"/>
</dbReference>
<dbReference type="OrthoDB" id="5150166at2759"/>
<dbReference type="InterPro" id="IPR016624">
    <property type="entry name" value="UCP014753"/>
</dbReference>
<dbReference type="Pfam" id="PF10022">
    <property type="entry name" value="DUF2264"/>
    <property type="match status" value="1"/>
</dbReference>
<accession>A0A167GE67</accession>